<protein>
    <recommendedName>
        <fullName evidence="1">BTB domain-containing protein</fullName>
    </recommendedName>
</protein>
<name>A0A1M2VDZ3_TRAPU</name>
<evidence type="ECO:0000313" key="2">
    <source>
        <dbReference type="EMBL" id="OJT05822.1"/>
    </source>
</evidence>
<dbReference type="EMBL" id="MNAD01001375">
    <property type="protein sequence ID" value="OJT05822.1"/>
    <property type="molecule type" value="Genomic_DNA"/>
</dbReference>
<dbReference type="STRING" id="154538.A0A1M2VDZ3"/>
<dbReference type="OrthoDB" id="2757430at2759"/>
<organism evidence="2 3">
    <name type="scientific">Trametes pubescens</name>
    <name type="common">White-rot fungus</name>
    <dbReference type="NCBI Taxonomy" id="154538"/>
    <lineage>
        <taxon>Eukaryota</taxon>
        <taxon>Fungi</taxon>
        <taxon>Dikarya</taxon>
        <taxon>Basidiomycota</taxon>
        <taxon>Agaricomycotina</taxon>
        <taxon>Agaricomycetes</taxon>
        <taxon>Polyporales</taxon>
        <taxon>Polyporaceae</taxon>
        <taxon>Trametes</taxon>
    </lineage>
</organism>
<gene>
    <name evidence="2" type="ORF">TRAPUB_3317</name>
</gene>
<sequence>MSPSDSNTPTPPTLQRDADVWIEDGNIVLVAKRSVAFRLYRGLLAYHSTVFRDMFSIGSAGAEDDEKMDDIPVVHLTDPPDAFRLFLLVLISSGFSTPRWSHAKLPRQLSFPMFDAIMRIAHKYEATHVLPLLSCLLGEMADQSRRGPWGDNRVDLSDDDAFAGSRVTLYFSNDDAIDALDLTRHVGAEPSIVAAMLWQCCIQGPIYLRDGITHDADGVVRRLSEEDYVRCVRALPQLLLARRDMVLQTALSSNSLVARRPCGAKSPTCAEAFCDKYARNLPPLNLTSEGSGEVIPYDGELLWHWSRSCMCQGCYGWLLQDLRVAFKTYWCSDLPKIFQLESIST</sequence>
<reference evidence="2 3" key="1">
    <citation type="submission" date="2016-10" db="EMBL/GenBank/DDBJ databases">
        <title>Genome sequence of the basidiomycete white-rot fungus Trametes pubescens.</title>
        <authorList>
            <person name="Makela M.R."/>
            <person name="Granchi Z."/>
            <person name="Peng M."/>
            <person name="De Vries R.P."/>
            <person name="Grigoriev I."/>
            <person name="Riley R."/>
            <person name="Hilden K."/>
        </authorList>
    </citation>
    <scope>NUCLEOTIDE SEQUENCE [LARGE SCALE GENOMIC DNA]</scope>
    <source>
        <strain evidence="2 3">FBCC735</strain>
    </source>
</reference>
<keyword evidence="3" id="KW-1185">Reference proteome</keyword>
<accession>A0A1M2VDZ3</accession>
<proteinExistence type="predicted"/>
<feature type="domain" description="BTB" evidence="1">
    <location>
        <begin position="25"/>
        <end position="99"/>
    </location>
</feature>
<dbReference type="Gene3D" id="3.30.710.10">
    <property type="entry name" value="Potassium Channel Kv1.1, Chain A"/>
    <property type="match status" value="1"/>
</dbReference>
<dbReference type="OMA" id="AIMRIAH"/>
<dbReference type="Proteomes" id="UP000184267">
    <property type="component" value="Unassembled WGS sequence"/>
</dbReference>
<evidence type="ECO:0000313" key="3">
    <source>
        <dbReference type="Proteomes" id="UP000184267"/>
    </source>
</evidence>
<evidence type="ECO:0000259" key="1">
    <source>
        <dbReference type="PROSITE" id="PS50097"/>
    </source>
</evidence>
<dbReference type="InterPro" id="IPR011333">
    <property type="entry name" value="SKP1/BTB/POZ_sf"/>
</dbReference>
<comment type="caution">
    <text evidence="2">The sequence shown here is derived from an EMBL/GenBank/DDBJ whole genome shotgun (WGS) entry which is preliminary data.</text>
</comment>
<dbReference type="PROSITE" id="PS50097">
    <property type="entry name" value="BTB"/>
    <property type="match status" value="1"/>
</dbReference>
<dbReference type="InterPro" id="IPR000210">
    <property type="entry name" value="BTB/POZ_dom"/>
</dbReference>
<dbReference type="AlphaFoldDB" id="A0A1M2VDZ3"/>